<keyword evidence="6" id="KW-0963">Cytoplasm</keyword>
<dbReference type="HAMAP" id="MF_00493">
    <property type="entry name" value="Transaldolase_2"/>
    <property type="match status" value="1"/>
</dbReference>
<evidence type="ECO:0000313" key="10">
    <source>
        <dbReference type="EMBL" id="MFB9716780.1"/>
    </source>
</evidence>
<evidence type="ECO:0000256" key="1">
    <source>
        <dbReference type="ARBA" id="ARBA00003518"/>
    </source>
</evidence>
<comment type="pathway">
    <text evidence="3">Carbohydrate degradation; pentose phosphate pathway; D-glyceraldehyde 3-phosphate and beta-D-fructose 6-phosphate from D-ribose 5-phosphate and D-xylulose 5-phosphate (non-oxidative stage): step 2/3.</text>
</comment>
<dbReference type="PANTHER" id="PTHR10683">
    <property type="entry name" value="TRANSALDOLASE"/>
    <property type="match status" value="1"/>
</dbReference>
<sequence>PLWASTGVKDPAYPDTLYVTGLVAADVVNTMPEKTLDATFDHGVVTGDTITGTYEEANSVLNALEGLGISYNDVVAQLESEGLEKFVASWKELLADVEGALASARKAS</sequence>
<comment type="function">
    <text evidence="1">Transaldolase is important for the balance of metabolites in the pentose-phosphate pathway.</text>
</comment>
<dbReference type="InterPro" id="IPR001585">
    <property type="entry name" value="TAL/FSA"/>
</dbReference>
<dbReference type="InterPro" id="IPR004732">
    <property type="entry name" value="Transaldolase_2"/>
</dbReference>
<dbReference type="EC" id="2.2.1.2" evidence="5"/>
<keyword evidence="7" id="KW-0808">Transferase</keyword>
<feature type="non-terminal residue" evidence="10">
    <location>
        <position position="1"/>
    </location>
</feature>
<evidence type="ECO:0000256" key="3">
    <source>
        <dbReference type="ARBA" id="ARBA00004857"/>
    </source>
</evidence>
<evidence type="ECO:0000313" key="11">
    <source>
        <dbReference type="Proteomes" id="UP001589536"/>
    </source>
</evidence>
<evidence type="ECO:0000256" key="2">
    <source>
        <dbReference type="ARBA" id="ARBA00004496"/>
    </source>
</evidence>
<dbReference type="InterPro" id="IPR013785">
    <property type="entry name" value="Aldolase_TIM"/>
</dbReference>
<dbReference type="PANTHER" id="PTHR10683:SF31">
    <property type="entry name" value="TRANSALDOLASE"/>
    <property type="match status" value="1"/>
</dbReference>
<evidence type="ECO:0000256" key="6">
    <source>
        <dbReference type="ARBA" id="ARBA00022490"/>
    </source>
</evidence>
<proteinExistence type="inferred from homology"/>
<dbReference type="EMBL" id="JBHMBH010000063">
    <property type="protein sequence ID" value="MFB9716780.1"/>
    <property type="molecule type" value="Genomic_DNA"/>
</dbReference>
<dbReference type="Proteomes" id="UP001589536">
    <property type="component" value="Unassembled WGS sequence"/>
</dbReference>
<reference evidence="10 11" key="1">
    <citation type="submission" date="2024-09" db="EMBL/GenBank/DDBJ databases">
        <authorList>
            <person name="Sun Q."/>
            <person name="Mori K."/>
        </authorList>
    </citation>
    <scope>NUCLEOTIDE SEQUENCE [LARGE SCALE GENOMIC DNA]</scope>
    <source>
        <strain evidence="10 11">JCM 13519</strain>
    </source>
</reference>
<comment type="similarity">
    <text evidence="4">Belongs to the transaldolase family. Type 2 subfamily.</text>
</comment>
<accession>A0ABV5UXC1</accession>
<comment type="caution">
    <text evidence="10">The sequence shown here is derived from an EMBL/GenBank/DDBJ whole genome shotgun (WGS) entry which is preliminary data.</text>
</comment>
<evidence type="ECO:0000256" key="4">
    <source>
        <dbReference type="ARBA" id="ARBA00008426"/>
    </source>
</evidence>
<dbReference type="SUPFAM" id="SSF51569">
    <property type="entry name" value="Aldolase"/>
    <property type="match status" value="1"/>
</dbReference>
<dbReference type="Pfam" id="PF00923">
    <property type="entry name" value="TAL_FSA"/>
    <property type="match status" value="1"/>
</dbReference>
<keyword evidence="11" id="KW-1185">Reference proteome</keyword>
<gene>
    <name evidence="10" type="ORF">ACFFPI_22040</name>
</gene>
<name>A0ABV5UXC1_9MICC</name>
<evidence type="ECO:0000256" key="7">
    <source>
        <dbReference type="ARBA" id="ARBA00022679"/>
    </source>
</evidence>
<dbReference type="RefSeq" id="WP_376955363.1">
    <property type="nucleotide sequence ID" value="NZ_JBHMBH010000063.1"/>
</dbReference>
<organism evidence="10 11">
    <name type="scientific">Arthrobacter methylotrophus</name>
    <dbReference type="NCBI Taxonomy" id="121291"/>
    <lineage>
        <taxon>Bacteria</taxon>
        <taxon>Bacillati</taxon>
        <taxon>Actinomycetota</taxon>
        <taxon>Actinomycetes</taxon>
        <taxon>Micrococcales</taxon>
        <taxon>Micrococcaceae</taxon>
        <taxon>Arthrobacter</taxon>
    </lineage>
</organism>
<comment type="subcellular location">
    <subcellularLocation>
        <location evidence="2">Cytoplasm</location>
    </subcellularLocation>
</comment>
<evidence type="ECO:0000256" key="8">
    <source>
        <dbReference type="ARBA" id="ARBA00023126"/>
    </source>
</evidence>
<evidence type="ECO:0000256" key="9">
    <source>
        <dbReference type="ARBA" id="ARBA00023270"/>
    </source>
</evidence>
<dbReference type="Gene3D" id="3.20.20.70">
    <property type="entry name" value="Aldolase class I"/>
    <property type="match status" value="1"/>
</dbReference>
<keyword evidence="9" id="KW-0704">Schiff base</keyword>
<keyword evidence="8" id="KW-0570">Pentose shunt</keyword>
<evidence type="ECO:0000256" key="5">
    <source>
        <dbReference type="ARBA" id="ARBA00013151"/>
    </source>
</evidence>
<protein>
    <recommendedName>
        <fullName evidence="5">transaldolase</fullName>
        <ecNumber evidence="5">2.2.1.2</ecNumber>
    </recommendedName>
</protein>